<accession>A0A2G5TBL1</accession>
<dbReference type="OrthoDB" id="5901043at2759"/>
<organism evidence="2 3">
    <name type="scientific">Caenorhabditis nigoni</name>
    <dbReference type="NCBI Taxonomy" id="1611254"/>
    <lineage>
        <taxon>Eukaryota</taxon>
        <taxon>Metazoa</taxon>
        <taxon>Ecdysozoa</taxon>
        <taxon>Nematoda</taxon>
        <taxon>Chromadorea</taxon>
        <taxon>Rhabditida</taxon>
        <taxon>Rhabditina</taxon>
        <taxon>Rhabditomorpha</taxon>
        <taxon>Rhabditoidea</taxon>
        <taxon>Rhabditidae</taxon>
        <taxon>Peloderinae</taxon>
        <taxon>Caenorhabditis</taxon>
    </lineage>
</organism>
<dbReference type="Gene3D" id="3.80.20.20">
    <property type="entry name" value="Receptor L-domain"/>
    <property type="match status" value="2"/>
</dbReference>
<evidence type="ECO:0000313" key="3">
    <source>
        <dbReference type="Proteomes" id="UP000230233"/>
    </source>
</evidence>
<sequence length="257" mass="29022">MNTTLTKSNIKNFPNNCTTVCADFGIRYGSELTDEQFRITFKNMKNLIGNVVISGTNIVKCDFLAGLESIDTEIGEIIIMNNNNMTELDLSSLTTLNCTSLEISGNPKLEKIHISNLKNLTRNGPKMWYMSSGVEIILGYLSPNFCIKFDEMEHFLSIENGDFNSIYANYCTPILEDQICTKPEANCTRYFGDLIIGPNFMEQEKLKSLVSLFGRLIINGSDLENLSFLENLKFIAPLGWKYTSYTDITYSGLKILR</sequence>
<proteinExistence type="predicted"/>
<evidence type="ECO:0000313" key="2">
    <source>
        <dbReference type="EMBL" id="PIC24745.1"/>
    </source>
</evidence>
<name>A0A2G5TBL1_9PELO</name>
<dbReference type="AlphaFoldDB" id="A0A2G5TBL1"/>
<gene>
    <name evidence="2" type="primary">Cnig_chr_V.g17945</name>
    <name evidence="2" type="ORF">B9Z55_017945</name>
</gene>
<evidence type="ECO:0000259" key="1">
    <source>
        <dbReference type="Pfam" id="PF01030"/>
    </source>
</evidence>
<protein>
    <recommendedName>
        <fullName evidence="1">Receptor L-domain domain-containing protein</fullName>
    </recommendedName>
</protein>
<dbReference type="EMBL" id="PDUG01000005">
    <property type="protein sequence ID" value="PIC24745.1"/>
    <property type="molecule type" value="Genomic_DNA"/>
</dbReference>
<dbReference type="InterPro" id="IPR053079">
    <property type="entry name" value="SPS2_domain"/>
</dbReference>
<dbReference type="InterPro" id="IPR000494">
    <property type="entry name" value="Rcpt_L-dom"/>
</dbReference>
<feature type="domain" description="Receptor L-domain" evidence="1">
    <location>
        <begin position="16"/>
        <end position="114"/>
    </location>
</feature>
<dbReference type="InterPro" id="IPR036941">
    <property type="entry name" value="Rcpt_L-dom_sf"/>
</dbReference>
<dbReference type="PANTHER" id="PTHR21662:SF59">
    <property type="entry name" value="RECEPTOR PROTEIN-TYROSINE KINASE"/>
    <property type="match status" value="1"/>
</dbReference>
<reference evidence="3" key="1">
    <citation type="submission" date="2017-10" db="EMBL/GenBank/DDBJ databases">
        <title>Rapid genome shrinkage in a self-fertile nematode reveals novel sperm competition proteins.</title>
        <authorList>
            <person name="Yin D."/>
            <person name="Schwarz E.M."/>
            <person name="Thomas C.G."/>
            <person name="Felde R.L."/>
            <person name="Korf I.F."/>
            <person name="Cutter A.D."/>
            <person name="Schartner C.M."/>
            <person name="Ralston E.J."/>
            <person name="Meyer B.J."/>
            <person name="Haag E.S."/>
        </authorList>
    </citation>
    <scope>NUCLEOTIDE SEQUENCE [LARGE SCALE GENOMIC DNA]</scope>
    <source>
        <strain evidence="3">JU1422</strain>
    </source>
</reference>
<keyword evidence="3" id="KW-1185">Reference proteome</keyword>
<dbReference type="Pfam" id="PF01030">
    <property type="entry name" value="Recep_L_domain"/>
    <property type="match status" value="2"/>
</dbReference>
<dbReference type="Proteomes" id="UP000230233">
    <property type="component" value="Chromosome V"/>
</dbReference>
<dbReference type="PANTHER" id="PTHR21662">
    <property type="entry name" value="RECEPTOR PROTEIN-TYROSINE KINASE"/>
    <property type="match status" value="1"/>
</dbReference>
<feature type="domain" description="Receptor L-domain" evidence="1">
    <location>
        <begin position="186"/>
        <end position="236"/>
    </location>
</feature>
<dbReference type="SUPFAM" id="SSF52058">
    <property type="entry name" value="L domain-like"/>
    <property type="match status" value="2"/>
</dbReference>
<comment type="caution">
    <text evidence="2">The sequence shown here is derived from an EMBL/GenBank/DDBJ whole genome shotgun (WGS) entry which is preliminary data.</text>
</comment>